<evidence type="ECO:0000313" key="3">
    <source>
        <dbReference type="EMBL" id="ACU60493.1"/>
    </source>
</evidence>
<sequence length="469" mass="51499">MNHHKKIYLLLFFMALAGACRVSKDLPDQRPETPSAFRNGNDTDTSSIAGIPWKSFFTDKVLQELIDSTLARNFDMQSALKNLEQSQLVLQQSKWNNVPVVGLNVTASTTNPSNNSLNGLTLGQFLGTDHLEDYSANLSVSWEADIWGKIRNTNRLALASYLQSQEARKVLQTGLIAAVSQGYFNLLMLDAQLNIVEKNLTLNDSTVLIVQLQYEAGQVTYLAVQQAIAQRQLSAGLLPQLEQAIIIQENAIRFLSGQLPDKIDRNSLLEDITFPSILSAGIPSEMISRRPDVKSSEFELMIANSRVGIAKAQMYPSLRITASGGVNSLRASDWFNIPGSIFGVVGGGVLQPLLQHKELSTQYRVAQLEREKTVLLFRQTVLKAVGEVSDALASIEKLKVRESVTAERVKTLQEATINANALFQNGMANYLEVITAQSNVLQCELDLAAIKCAELTAISDLYRSLGGGI</sequence>
<keyword evidence="2" id="KW-0472">Membrane</keyword>
<dbReference type="GO" id="GO:0015562">
    <property type="term" value="F:efflux transmembrane transporter activity"/>
    <property type="evidence" value="ECO:0007669"/>
    <property type="project" value="InterPro"/>
</dbReference>
<dbReference type="RefSeq" id="WP_012790669.1">
    <property type="nucleotide sequence ID" value="NC_013132.1"/>
</dbReference>
<keyword evidence="2" id="KW-0564">Palmitate</keyword>
<dbReference type="Proteomes" id="UP000002215">
    <property type="component" value="Chromosome"/>
</dbReference>
<keyword evidence="2" id="KW-0812">Transmembrane</keyword>
<dbReference type="Gene3D" id="1.20.1600.10">
    <property type="entry name" value="Outer membrane efflux proteins (OEP)"/>
    <property type="match status" value="1"/>
</dbReference>
<gene>
    <name evidence="3" type="ordered locus">Cpin_3017</name>
</gene>
<dbReference type="NCBIfam" id="TIGR01845">
    <property type="entry name" value="outer_NodT"/>
    <property type="match status" value="1"/>
</dbReference>
<comment type="similarity">
    <text evidence="1 2">Belongs to the outer membrane factor (OMF) (TC 1.B.17) family.</text>
</comment>
<dbReference type="OrthoDB" id="9770517at2"/>
<organism evidence="3 4">
    <name type="scientific">Chitinophaga pinensis (strain ATCC 43595 / DSM 2588 / LMG 13176 / NBRC 15968 / NCIMB 11800 / UQM 2034)</name>
    <dbReference type="NCBI Taxonomy" id="485918"/>
    <lineage>
        <taxon>Bacteria</taxon>
        <taxon>Pseudomonadati</taxon>
        <taxon>Bacteroidota</taxon>
        <taxon>Chitinophagia</taxon>
        <taxon>Chitinophagales</taxon>
        <taxon>Chitinophagaceae</taxon>
        <taxon>Chitinophaga</taxon>
    </lineage>
</organism>
<dbReference type="InterPro" id="IPR003423">
    <property type="entry name" value="OMP_efflux"/>
</dbReference>
<proteinExistence type="inferred from homology"/>
<evidence type="ECO:0000313" key="4">
    <source>
        <dbReference type="Proteomes" id="UP000002215"/>
    </source>
</evidence>
<evidence type="ECO:0000256" key="2">
    <source>
        <dbReference type="RuleBase" id="RU362097"/>
    </source>
</evidence>
<dbReference type="KEGG" id="cpi:Cpin_3017"/>
<dbReference type="GO" id="GO:0005886">
    <property type="term" value="C:plasma membrane"/>
    <property type="evidence" value="ECO:0007669"/>
    <property type="project" value="UniProtKB-SubCell"/>
</dbReference>
<evidence type="ECO:0000256" key="1">
    <source>
        <dbReference type="ARBA" id="ARBA00007613"/>
    </source>
</evidence>
<reference evidence="4" key="1">
    <citation type="submission" date="2009-08" db="EMBL/GenBank/DDBJ databases">
        <title>The complete genome of Chitinophaga pinensis DSM 2588.</title>
        <authorList>
            <consortium name="US DOE Joint Genome Institute (JGI-PGF)"/>
            <person name="Lucas S."/>
            <person name="Copeland A."/>
            <person name="Lapidus A."/>
            <person name="Glavina del Rio T."/>
            <person name="Dalin E."/>
            <person name="Tice H."/>
            <person name="Bruce D."/>
            <person name="Goodwin L."/>
            <person name="Pitluck S."/>
            <person name="Kyrpides N."/>
            <person name="Mavromatis K."/>
            <person name="Ivanova N."/>
            <person name="Mikhailova N."/>
            <person name="Sims D."/>
            <person name="Meinche L."/>
            <person name="Brettin T."/>
            <person name="Detter J.C."/>
            <person name="Han C."/>
            <person name="Larimer F."/>
            <person name="Land M."/>
            <person name="Hauser L."/>
            <person name="Markowitz V."/>
            <person name="Cheng J.-F."/>
            <person name="Hugenholtz P."/>
            <person name="Woyke T."/>
            <person name="Wu D."/>
            <person name="Spring S."/>
            <person name="Klenk H.-P."/>
            <person name="Eisen J.A."/>
        </authorList>
    </citation>
    <scope>NUCLEOTIDE SEQUENCE [LARGE SCALE GENOMIC DNA]</scope>
    <source>
        <strain evidence="4">ATCC 43595 / DSM 2588 / LMG 13176 / NBRC 15968 / NCIMB 11800 / UQM 2034</strain>
    </source>
</reference>
<dbReference type="EMBL" id="CP001699">
    <property type="protein sequence ID" value="ACU60493.1"/>
    <property type="molecule type" value="Genomic_DNA"/>
</dbReference>
<comment type="subcellular location">
    <subcellularLocation>
        <location evidence="2">Cell membrane</location>
        <topology evidence="2">Lipid-anchor</topology>
    </subcellularLocation>
</comment>
<dbReference type="PROSITE" id="PS51257">
    <property type="entry name" value="PROKAR_LIPOPROTEIN"/>
    <property type="match status" value="1"/>
</dbReference>
<dbReference type="InterPro" id="IPR010131">
    <property type="entry name" value="MdtP/NodT-like"/>
</dbReference>
<dbReference type="PANTHER" id="PTHR30203">
    <property type="entry name" value="OUTER MEMBRANE CATION EFFLUX PROTEIN"/>
    <property type="match status" value="1"/>
</dbReference>
<protein>
    <submittedName>
        <fullName evidence="3">RND efflux system, outer membrane lipoprotein, NodT family</fullName>
    </submittedName>
</protein>
<dbReference type="PANTHER" id="PTHR30203:SF33">
    <property type="entry name" value="BLR4455 PROTEIN"/>
    <property type="match status" value="1"/>
</dbReference>
<keyword evidence="2" id="KW-1134">Transmembrane beta strand</keyword>
<name>A0A979G4L1_CHIPD</name>
<dbReference type="Gene3D" id="2.20.200.10">
    <property type="entry name" value="Outer membrane efflux proteins (OEP)"/>
    <property type="match status" value="1"/>
</dbReference>
<reference evidence="3 4" key="2">
    <citation type="journal article" date="2010" name="Stand. Genomic Sci.">
        <title>Complete genome sequence of Chitinophaga pinensis type strain (UQM 2034).</title>
        <authorList>
            <person name="Glavina Del Rio T."/>
            <person name="Abt B."/>
            <person name="Spring S."/>
            <person name="Lapidus A."/>
            <person name="Nolan M."/>
            <person name="Tice H."/>
            <person name="Copeland A."/>
            <person name="Cheng J.F."/>
            <person name="Chen F."/>
            <person name="Bruce D."/>
            <person name="Goodwin L."/>
            <person name="Pitluck S."/>
            <person name="Ivanova N."/>
            <person name="Mavromatis K."/>
            <person name="Mikhailova N."/>
            <person name="Pati A."/>
            <person name="Chen A."/>
            <person name="Palaniappan K."/>
            <person name="Land M."/>
            <person name="Hauser L."/>
            <person name="Chang Y.J."/>
            <person name="Jeffries C.D."/>
            <person name="Chain P."/>
            <person name="Saunders E."/>
            <person name="Detter J.C."/>
            <person name="Brettin T."/>
            <person name="Rohde M."/>
            <person name="Goker M."/>
            <person name="Bristow J."/>
            <person name="Eisen J.A."/>
            <person name="Markowitz V."/>
            <person name="Hugenholtz P."/>
            <person name="Kyrpides N.C."/>
            <person name="Klenk H.P."/>
            <person name="Lucas S."/>
        </authorList>
    </citation>
    <scope>NUCLEOTIDE SEQUENCE [LARGE SCALE GENOMIC DNA]</scope>
    <source>
        <strain evidence="4">ATCC 43595 / DSM 2588 / LMG 13176 / NBRC 15968 / NCIMB 11800 / UQM 2034</strain>
    </source>
</reference>
<dbReference type="SUPFAM" id="SSF56954">
    <property type="entry name" value="Outer membrane efflux proteins (OEP)"/>
    <property type="match status" value="1"/>
</dbReference>
<keyword evidence="2 3" id="KW-0449">Lipoprotein</keyword>
<dbReference type="Pfam" id="PF02321">
    <property type="entry name" value="OEP"/>
    <property type="match status" value="2"/>
</dbReference>
<dbReference type="AlphaFoldDB" id="A0A979G4L1"/>
<accession>A0A979G4L1</accession>